<evidence type="ECO:0000313" key="3">
    <source>
        <dbReference type="Proteomes" id="UP000199550"/>
    </source>
</evidence>
<feature type="transmembrane region" description="Helical" evidence="1">
    <location>
        <begin position="41"/>
        <end position="61"/>
    </location>
</feature>
<gene>
    <name evidence="2" type="ORF">SAMN04488004_101190</name>
</gene>
<feature type="transmembrane region" description="Helical" evidence="1">
    <location>
        <begin position="82"/>
        <end position="104"/>
    </location>
</feature>
<feature type="transmembrane region" description="Helical" evidence="1">
    <location>
        <begin position="110"/>
        <end position="133"/>
    </location>
</feature>
<reference evidence="2 3" key="1">
    <citation type="submission" date="2016-10" db="EMBL/GenBank/DDBJ databases">
        <authorList>
            <person name="de Groot N.N."/>
        </authorList>
    </citation>
    <scope>NUCLEOTIDE SEQUENCE [LARGE SCALE GENOMIC DNA]</scope>
    <source>
        <strain evidence="2 3">DSM 16199</strain>
    </source>
</reference>
<evidence type="ECO:0000313" key="2">
    <source>
        <dbReference type="EMBL" id="SFK72580.1"/>
    </source>
</evidence>
<name>A0A1I4BVZ5_9RHOB</name>
<dbReference type="Proteomes" id="UP000199550">
    <property type="component" value="Unassembled WGS sequence"/>
</dbReference>
<dbReference type="EMBL" id="FOTF01000001">
    <property type="protein sequence ID" value="SFK72580.1"/>
    <property type="molecule type" value="Genomic_DNA"/>
</dbReference>
<evidence type="ECO:0000256" key="1">
    <source>
        <dbReference type="SAM" id="Phobius"/>
    </source>
</evidence>
<organism evidence="2 3">
    <name type="scientific">Loktanella salsilacus</name>
    <dbReference type="NCBI Taxonomy" id="195913"/>
    <lineage>
        <taxon>Bacteria</taxon>
        <taxon>Pseudomonadati</taxon>
        <taxon>Pseudomonadota</taxon>
        <taxon>Alphaproteobacteria</taxon>
        <taxon>Rhodobacterales</taxon>
        <taxon>Roseobacteraceae</taxon>
        <taxon>Loktanella</taxon>
    </lineage>
</organism>
<proteinExistence type="predicted"/>
<dbReference type="STRING" id="195913.SAMN04488004_101190"/>
<dbReference type="AlphaFoldDB" id="A0A1I4BVZ5"/>
<dbReference type="OrthoDB" id="9790409at2"/>
<keyword evidence="1" id="KW-0472">Membrane</keyword>
<evidence type="ECO:0008006" key="4">
    <source>
        <dbReference type="Google" id="ProtNLM"/>
    </source>
</evidence>
<keyword evidence="1" id="KW-1133">Transmembrane helix</keyword>
<dbReference type="Pfam" id="PF20398">
    <property type="entry name" value="DUF6691"/>
    <property type="match status" value="1"/>
</dbReference>
<dbReference type="InterPro" id="IPR046513">
    <property type="entry name" value="DUF6691"/>
</dbReference>
<accession>A0A1I4BVZ5</accession>
<sequence>MRKLVSFLVGGIFGTGLLLSGMTDTAKVQGFLDFFGDWDVTLAFVMGGAILPMALAWRWTIGRRPVLGGKFPVQSGTQLDTKLVTGSVLFGMGWALVGLCPGPAMASLFWGGLGGIVFVAAMIAGMLVAPAIAKRLDAGPAAR</sequence>
<keyword evidence="1" id="KW-0812">Transmembrane</keyword>
<keyword evidence="3" id="KW-1185">Reference proteome</keyword>
<protein>
    <recommendedName>
        <fullName evidence="4">Sulphur transport domain-containing protein</fullName>
    </recommendedName>
</protein>
<dbReference type="RefSeq" id="WP_090184260.1">
    <property type="nucleotide sequence ID" value="NZ_FOTF01000001.1"/>
</dbReference>